<sequence>MTTGLTGVAQQTQTRSSTNTFSGFQGQVSLKDSQTSPRDNPRARWEYHMEKIVDPSTKKLPEDIRKKEIAFVKGILEGKELSKSVAKQQKSGKHNYYYWKQRGPANVGGRTRALAVDRTNENVILAGGVTGGLWRSEDAGNSWRQISGFYDNPAITSIVQDPRPGKEHIWYYGGGERYGSTGDGISFEAGGIYKSVNGGRSFSVLSSSVVPMTKKAKKEFAFVNSLAVDATTGNLYVASTEGVYRWEENTFETIRTIDPVNQRFGSGYNIAVSPTGQVYAAYNGDSSFYQNPDQPFFFSSTDQGNTWKDISPPLEMTKNFNGRAIIEIDPSDENRIYLFVTTMREDYNSANVYRYQATDREPWTDLSQNLLMNQGFVNSLTTQGGYNMVFEVHPTNPNIIFVGGANLFRSETGLTTPLEIKDRVGGYCSDTGMEYHHADQHALWFYESDPNKMLSANDGGVHLTNNLMGKGCEGMKWKSLSNGYYTTQPYHVSFDPNSKKEELLAGFQDNGSWYSDSRRSDHPWDFIHGADGGYSAIADHGKTMYVSTQGGYVIRYKKDNNGTVIDSGTVVSPKEANLHGFIVPFMLDPINDNIMYYLGRKTVWRNNNLDSIPATGNQEHITINWEGLELGVSGTPSAIGLSRYPVGNRMYIGTKTGTIYRLDNANVANGPAKDISSGKGLPQGYINHINVDPSNSDRAIVTYSNYGIPSLFITEDGGETWTDIGGNLEEQSDGKGNGPSAKASAFLGGSNSALGVNFQTVFVATSTGLYYTRHLKGKNTYWYKEPFVVGNALTTTVQTRKDGFIAISSHGNGMFSAKFPVFFNPIPEPTIHVAQMLDNIEVDYRDNYTTSIDVSNVFETDDGNPPSISLINSNPALVTAALNGDLLTLNYKGNTNVGSATITLIAKKGEEQTSEGFSFISKEPMLYDQKQRGTVNSFLTSYTNDQGYASQGADDFTIPAGEIWNIRRIIAFTHSSEYIPFAVEDISSLKIQLYNDQNGKPGTLREEYSVDKLDFLDKDISIVLPSILQLEEGTYWISIIPHLKNEKSQWIWGTYDIYSSDIKGAPAHYLGKNFFSDQPDITTWTPVHEIEKYAPYIEKCDARFQLFGVKEGETSKRPEETTELPLLLWPNPSHDFCQIDFKTIRKFDKKVTIDVFDALGNNIKKINQIRTQIGQYFLNIQSLPKGTYIVKITGKKTNKTFKILKK</sequence>
<dbReference type="InterPro" id="IPR015943">
    <property type="entry name" value="WD40/YVTN_repeat-like_dom_sf"/>
</dbReference>
<feature type="compositionally biased region" description="Polar residues" evidence="2">
    <location>
        <begin position="1"/>
        <end position="38"/>
    </location>
</feature>
<evidence type="ECO:0000313" key="5">
    <source>
        <dbReference type="Proteomes" id="UP001597459"/>
    </source>
</evidence>
<evidence type="ECO:0000256" key="2">
    <source>
        <dbReference type="SAM" id="MobiDB-lite"/>
    </source>
</evidence>
<evidence type="ECO:0000313" key="4">
    <source>
        <dbReference type="EMBL" id="MFD2591420.1"/>
    </source>
</evidence>
<reference evidence="5" key="1">
    <citation type="journal article" date="2019" name="Int. J. Syst. Evol. Microbiol.">
        <title>The Global Catalogue of Microorganisms (GCM) 10K type strain sequencing project: providing services to taxonomists for standard genome sequencing and annotation.</title>
        <authorList>
            <consortium name="The Broad Institute Genomics Platform"/>
            <consortium name="The Broad Institute Genome Sequencing Center for Infectious Disease"/>
            <person name="Wu L."/>
            <person name="Ma J."/>
        </authorList>
    </citation>
    <scope>NUCLEOTIDE SEQUENCE [LARGE SCALE GENOMIC DNA]</scope>
    <source>
        <strain evidence="5">KCTC 42423</strain>
    </source>
</reference>
<gene>
    <name evidence="4" type="ORF">ACFSTE_11340</name>
</gene>
<dbReference type="Pfam" id="PF18962">
    <property type="entry name" value="Por_Secre_tail"/>
    <property type="match status" value="1"/>
</dbReference>
<dbReference type="InterPro" id="IPR036278">
    <property type="entry name" value="Sialidase_sf"/>
</dbReference>
<dbReference type="InterPro" id="IPR026444">
    <property type="entry name" value="Secre_tail"/>
</dbReference>
<comment type="caution">
    <text evidence="4">The sequence shown here is derived from an EMBL/GenBank/DDBJ whole genome shotgun (WGS) entry which is preliminary data.</text>
</comment>
<evidence type="ECO:0000256" key="1">
    <source>
        <dbReference type="ARBA" id="ARBA00022729"/>
    </source>
</evidence>
<dbReference type="PANTHER" id="PTHR43739">
    <property type="entry name" value="XYLOGLUCANASE (EUROFUNG)"/>
    <property type="match status" value="1"/>
</dbReference>
<dbReference type="InterPro" id="IPR052025">
    <property type="entry name" value="Xyloglucanase_GH74"/>
</dbReference>
<dbReference type="EMBL" id="JBHULX010000021">
    <property type="protein sequence ID" value="MFD2591420.1"/>
    <property type="molecule type" value="Genomic_DNA"/>
</dbReference>
<feature type="region of interest" description="Disordered" evidence="2">
    <location>
        <begin position="1"/>
        <end position="41"/>
    </location>
</feature>
<dbReference type="PANTHER" id="PTHR43739:SF5">
    <property type="entry name" value="EXO-ALPHA-SIALIDASE"/>
    <property type="match status" value="1"/>
</dbReference>
<feature type="domain" description="Secretion system C-terminal sorting" evidence="3">
    <location>
        <begin position="1128"/>
        <end position="1203"/>
    </location>
</feature>
<dbReference type="NCBIfam" id="TIGR04183">
    <property type="entry name" value="Por_Secre_tail"/>
    <property type="match status" value="1"/>
</dbReference>
<accession>A0ABW5NAH7</accession>
<protein>
    <submittedName>
        <fullName evidence="4">T9SS type A sorting domain-containing protein</fullName>
    </submittedName>
</protein>
<name>A0ABW5NAH7_9FLAO</name>
<dbReference type="Proteomes" id="UP001597459">
    <property type="component" value="Unassembled WGS sequence"/>
</dbReference>
<dbReference type="SUPFAM" id="SSF50939">
    <property type="entry name" value="Sialidases"/>
    <property type="match status" value="1"/>
</dbReference>
<keyword evidence="1" id="KW-0732">Signal</keyword>
<evidence type="ECO:0000259" key="3">
    <source>
        <dbReference type="Pfam" id="PF18962"/>
    </source>
</evidence>
<organism evidence="4 5">
    <name type="scientific">Aquimarina hainanensis</name>
    <dbReference type="NCBI Taxonomy" id="1578017"/>
    <lineage>
        <taxon>Bacteria</taxon>
        <taxon>Pseudomonadati</taxon>
        <taxon>Bacteroidota</taxon>
        <taxon>Flavobacteriia</taxon>
        <taxon>Flavobacteriales</taxon>
        <taxon>Flavobacteriaceae</taxon>
        <taxon>Aquimarina</taxon>
    </lineage>
</organism>
<proteinExistence type="predicted"/>
<dbReference type="Gene3D" id="2.130.10.10">
    <property type="entry name" value="YVTN repeat-like/Quinoprotein amine dehydrogenase"/>
    <property type="match status" value="4"/>
</dbReference>
<dbReference type="RefSeq" id="WP_378298148.1">
    <property type="nucleotide sequence ID" value="NZ_JBHULX010000021.1"/>
</dbReference>
<keyword evidence="5" id="KW-1185">Reference proteome</keyword>
<dbReference type="SUPFAM" id="SSF110296">
    <property type="entry name" value="Oligoxyloglucan reducing end-specific cellobiohydrolase"/>
    <property type="match status" value="1"/>
</dbReference>